<dbReference type="Pfam" id="PF01536">
    <property type="entry name" value="SAM_decarbox"/>
    <property type="match status" value="1"/>
</dbReference>
<protein>
    <submittedName>
        <fullName evidence="5">Prozyme</fullName>
        <ecNumber evidence="5">4.1.1.50</ecNumber>
    </submittedName>
</protein>
<keyword evidence="4" id="KW-0620">Polyamine biosynthesis</keyword>
<keyword evidence="3" id="KW-0745">Spermidine biosynthesis</keyword>
<dbReference type="PANTHER" id="PTHR11570:SF2">
    <property type="entry name" value="DECARBOXYLASE PROENZYME-LIKE, PUTATIVE-RELATED"/>
    <property type="match status" value="1"/>
</dbReference>
<dbReference type="EMBL" id="CZPT02000276">
    <property type="protein sequence ID" value="SCU65332.1"/>
    <property type="molecule type" value="Genomic_DNA"/>
</dbReference>
<dbReference type="GO" id="GO:0005829">
    <property type="term" value="C:cytosol"/>
    <property type="evidence" value="ECO:0007669"/>
    <property type="project" value="TreeGrafter"/>
</dbReference>
<comment type="caution">
    <text evidence="5">The sequence shown here is derived from an EMBL/GenBank/DDBJ whole genome shotgun (WGS) entry which is preliminary data.</text>
</comment>
<dbReference type="InterPro" id="IPR048283">
    <property type="entry name" value="AdoMetDC-like"/>
</dbReference>
<dbReference type="PANTHER" id="PTHR11570">
    <property type="entry name" value="S-ADENOSYLMETHIONINE DECARBOXYLASE"/>
    <property type="match status" value="1"/>
</dbReference>
<keyword evidence="6" id="KW-1185">Reference proteome</keyword>
<evidence type="ECO:0000313" key="6">
    <source>
        <dbReference type="Proteomes" id="UP000195570"/>
    </source>
</evidence>
<dbReference type="GO" id="GO:0004014">
    <property type="term" value="F:adenosylmethionine decarboxylase activity"/>
    <property type="evidence" value="ECO:0007669"/>
    <property type="project" value="UniProtKB-EC"/>
</dbReference>
<dbReference type="EC" id="4.1.1.50" evidence="5"/>
<dbReference type="SMR" id="A0A1G4I0U8"/>
<name>A0A1G4I0U8_TRYEQ</name>
<dbReference type="Gene3D" id="3.60.90.10">
    <property type="entry name" value="S-adenosylmethionine decarboxylase"/>
    <property type="match status" value="2"/>
</dbReference>
<evidence type="ECO:0000256" key="3">
    <source>
        <dbReference type="ARBA" id="ARBA00023066"/>
    </source>
</evidence>
<reference evidence="5" key="1">
    <citation type="submission" date="2016-09" db="EMBL/GenBank/DDBJ databases">
        <authorList>
            <person name="Hebert L."/>
            <person name="Moumen B."/>
        </authorList>
    </citation>
    <scope>NUCLEOTIDE SEQUENCE [LARGE SCALE GENOMIC DNA]</scope>
    <source>
        <strain evidence="5">OVI</strain>
    </source>
</reference>
<evidence type="ECO:0000256" key="2">
    <source>
        <dbReference type="ARBA" id="ARBA00008466"/>
    </source>
</evidence>
<proteinExistence type="inferred from homology"/>
<dbReference type="SUPFAM" id="SSF56276">
    <property type="entry name" value="S-adenosylmethionine decarboxylase"/>
    <property type="match status" value="1"/>
</dbReference>
<dbReference type="FunFam" id="3.60.90.10:FF:000024">
    <property type="entry name" value="Putative S-adenosylmethionine decarboxylase proenzyme-like"/>
    <property type="match status" value="1"/>
</dbReference>
<evidence type="ECO:0000256" key="4">
    <source>
        <dbReference type="ARBA" id="ARBA00023115"/>
    </source>
</evidence>
<evidence type="ECO:0000313" key="5">
    <source>
        <dbReference type="EMBL" id="SCU65332.1"/>
    </source>
</evidence>
<comment type="pathway">
    <text evidence="1">Amine and polyamine biosynthesis; S-adenosylmethioninamine biosynthesis; S-adenosylmethioninamine from S-adenosyl-L-methionine: step 1/1.</text>
</comment>
<dbReference type="GeneID" id="92379564"/>
<sequence length="325" mass="36303">MSVTRINQQTECPSSVHDLVSCWGGCTQSKTSTDSGLEKRFELNFAQPVDIGTVTVKQLASVMERAGESLRQNSAELGIHTLKFDRSLLVFTAKQIVVRSSVSVMLHEAVHPMLELMRSHNIIVDWASFMRVNYGSPWDMTSETSDIMAHEYAELKSAFPTGHPYLAGPVDRDHCFYFVYDGIDRDPSSCRRENDVQINVYMYNVQADDEYDLDGNTKEQQLLVSHCAGEYETLRVSTYGSTHPFASFETNAVSAASDITKIVNGLLKKFYPERVLLVLLQDRDAQGTTACGVMDRLEGFTVVHRGANHFGGGYVFHQATYARSA</sequence>
<comment type="similarity">
    <text evidence="2">Belongs to the eukaryotic AdoMetDC family.</text>
</comment>
<gene>
    <name evidence="5" type="ORF">TEOVI_000562400</name>
</gene>
<dbReference type="AlphaFoldDB" id="A0A1G4I0U8"/>
<dbReference type="GO" id="GO:0008295">
    <property type="term" value="P:spermidine biosynthetic process"/>
    <property type="evidence" value="ECO:0007669"/>
    <property type="project" value="UniProtKB-KW"/>
</dbReference>
<dbReference type="VEuPathDB" id="TriTrypDB:TEOVI_000562400"/>
<evidence type="ECO:0000256" key="1">
    <source>
        <dbReference type="ARBA" id="ARBA00004911"/>
    </source>
</evidence>
<dbReference type="UniPathway" id="UPA00331">
    <property type="reaction ID" value="UER00451"/>
</dbReference>
<dbReference type="GO" id="GO:0006597">
    <property type="term" value="P:spermine biosynthetic process"/>
    <property type="evidence" value="ECO:0007669"/>
    <property type="project" value="TreeGrafter"/>
</dbReference>
<organism evidence="5 6">
    <name type="scientific">Trypanosoma equiperdum</name>
    <dbReference type="NCBI Taxonomy" id="5694"/>
    <lineage>
        <taxon>Eukaryota</taxon>
        <taxon>Discoba</taxon>
        <taxon>Euglenozoa</taxon>
        <taxon>Kinetoplastea</taxon>
        <taxon>Metakinetoplastina</taxon>
        <taxon>Trypanosomatida</taxon>
        <taxon>Trypanosomatidae</taxon>
        <taxon>Trypanosoma</taxon>
    </lineage>
</organism>
<dbReference type="Proteomes" id="UP000195570">
    <property type="component" value="Unassembled WGS sequence"/>
</dbReference>
<accession>A0A1G4I0U8</accession>
<keyword evidence="5" id="KW-0456">Lyase</keyword>
<dbReference type="InterPro" id="IPR016067">
    <property type="entry name" value="S-AdoMet_deCO2ase_core"/>
</dbReference>
<dbReference type="RefSeq" id="XP_067076944.1">
    <property type="nucleotide sequence ID" value="XM_067220843.1"/>
</dbReference>